<feature type="domain" description="Nucleoside phosphorylase" evidence="4">
    <location>
        <begin position="38"/>
        <end position="250"/>
    </location>
</feature>
<sequence length="254" mass="28274">MIEKNELPILEYDPVSQEVLKPGHDNEGVRLPEKCLFAFLGDEVDKYAEQVKAIVADHFITIDRLRPIYIIENQGEQLCLCRAPLGGPAAAQFMDALIALGCRKFLAVGSCGTLVDIKENDFLIPTRALRDEGTSYKYLPASRYVDLDPVAVEKIGQGLKEQGLPFEPCTTWTTDGFFRETQDMVEYRRGEGCQVVEMECASMAAVAAKRGAEFGQLLYTADSLANVEAHDDRDWGQASQAKALHICLRIIHNF</sequence>
<dbReference type="EMBL" id="CP031023">
    <property type="protein sequence ID" value="AZA16778.1"/>
    <property type="molecule type" value="Genomic_DNA"/>
</dbReference>
<dbReference type="AlphaFoldDB" id="A0A3G6K7Q1"/>
<comment type="catalytic activity">
    <reaction evidence="3">
        <text>uridine + phosphate = alpha-D-ribose 1-phosphate + uracil</text>
        <dbReference type="Rhea" id="RHEA:24388"/>
        <dbReference type="ChEBI" id="CHEBI:16704"/>
        <dbReference type="ChEBI" id="CHEBI:17568"/>
        <dbReference type="ChEBI" id="CHEBI:43474"/>
        <dbReference type="ChEBI" id="CHEBI:57720"/>
        <dbReference type="EC" id="2.4.2.3"/>
    </reaction>
</comment>
<dbReference type="InterPro" id="IPR035994">
    <property type="entry name" value="Nucleoside_phosphorylase_sf"/>
</dbReference>
<evidence type="ECO:0000256" key="2">
    <source>
        <dbReference type="ARBA" id="ARBA00021980"/>
    </source>
</evidence>
<dbReference type="PANTHER" id="PTHR43691:SF11">
    <property type="entry name" value="FI09636P-RELATED"/>
    <property type="match status" value="1"/>
</dbReference>
<gene>
    <name evidence="5" type="ORF">DQL93_10055</name>
</gene>
<accession>A0A3G6K7Q1</accession>
<name>A0A3G6K7Q1_LACDL</name>
<evidence type="ECO:0000256" key="1">
    <source>
        <dbReference type="ARBA" id="ARBA00011888"/>
    </source>
</evidence>
<dbReference type="GO" id="GO:0004731">
    <property type="term" value="F:purine-nucleoside phosphorylase activity"/>
    <property type="evidence" value="ECO:0007669"/>
    <property type="project" value="TreeGrafter"/>
</dbReference>
<dbReference type="GO" id="GO:0006152">
    <property type="term" value="P:purine nucleoside catabolic process"/>
    <property type="evidence" value="ECO:0007669"/>
    <property type="project" value="TreeGrafter"/>
</dbReference>
<dbReference type="GO" id="GO:0005829">
    <property type="term" value="C:cytosol"/>
    <property type="evidence" value="ECO:0007669"/>
    <property type="project" value="TreeGrafter"/>
</dbReference>
<dbReference type="CDD" id="cd09007">
    <property type="entry name" value="NP-I_spr0068"/>
    <property type="match status" value="1"/>
</dbReference>
<evidence type="ECO:0000313" key="5">
    <source>
        <dbReference type="EMBL" id="AZA16778.1"/>
    </source>
</evidence>
<dbReference type="GO" id="GO:0004850">
    <property type="term" value="F:uridine phosphorylase activity"/>
    <property type="evidence" value="ECO:0007669"/>
    <property type="project" value="UniProtKB-EC"/>
</dbReference>
<dbReference type="EC" id="2.4.2.3" evidence="1"/>
<dbReference type="InterPro" id="IPR000845">
    <property type="entry name" value="Nucleoside_phosphorylase_d"/>
</dbReference>
<protein>
    <recommendedName>
        <fullName evidence="2">Uridine phosphorylase</fullName>
        <ecNumber evidence="1">2.4.2.3</ecNumber>
    </recommendedName>
</protein>
<proteinExistence type="predicted"/>
<dbReference type="Gene3D" id="3.40.50.1580">
    <property type="entry name" value="Nucleoside phosphorylase domain"/>
    <property type="match status" value="1"/>
</dbReference>
<dbReference type="PANTHER" id="PTHR43691">
    <property type="entry name" value="URIDINE PHOSPHORYLASE"/>
    <property type="match status" value="1"/>
</dbReference>
<organism evidence="5">
    <name type="scientific">Lactobacillus delbrueckii subsp. lactis</name>
    <dbReference type="NCBI Taxonomy" id="29397"/>
    <lineage>
        <taxon>Bacteria</taxon>
        <taxon>Bacillati</taxon>
        <taxon>Bacillota</taxon>
        <taxon>Bacilli</taxon>
        <taxon>Lactobacillales</taxon>
        <taxon>Lactobacillaceae</taxon>
        <taxon>Lactobacillus</taxon>
    </lineage>
</organism>
<reference evidence="5" key="1">
    <citation type="submission" date="2018-07" db="EMBL/GenBank/DDBJ databases">
        <authorList>
            <person name="Somerville V."/>
        </authorList>
    </citation>
    <scope>NUCLEOTIDE SEQUENCE</scope>
    <source>
        <strain evidence="5">NWC_2_2</strain>
    </source>
</reference>
<dbReference type="SUPFAM" id="SSF53167">
    <property type="entry name" value="Purine and uridine phosphorylases"/>
    <property type="match status" value="1"/>
</dbReference>
<evidence type="ECO:0000256" key="3">
    <source>
        <dbReference type="ARBA" id="ARBA00048447"/>
    </source>
</evidence>
<dbReference type="Pfam" id="PF01048">
    <property type="entry name" value="PNP_UDP_1"/>
    <property type="match status" value="1"/>
</dbReference>
<dbReference type="RefSeq" id="WP_035172401.1">
    <property type="nucleotide sequence ID" value="NZ_CP046131.1"/>
</dbReference>
<evidence type="ECO:0000259" key="4">
    <source>
        <dbReference type="Pfam" id="PF01048"/>
    </source>
</evidence>